<dbReference type="RefSeq" id="WP_173813004.1">
    <property type="nucleotide sequence ID" value="NZ_FNHB01000015.1"/>
</dbReference>
<feature type="transmembrane region" description="Helical" evidence="1">
    <location>
        <begin position="6"/>
        <end position="28"/>
    </location>
</feature>
<sequence length="52" mass="5736">METLDVLNRILLFTINIAALVVLIRWFIAGNKAAANGIQITLKGVQITVKKE</sequence>
<dbReference type="EMBL" id="FNHB01000015">
    <property type="protein sequence ID" value="SDN23007.1"/>
    <property type="molecule type" value="Genomic_DNA"/>
</dbReference>
<evidence type="ECO:0000313" key="2">
    <source>
        <dbReference type="EMBL" id="SDN23007.1"/>
    </source>
</evidence>
<accession>A0A1G9ZPK7</accession>
<name>A0A1G9ZPK7_9FIRM</name>
<keyword evidence="1" id="KW-0812">Transmembrane</keyword>
<evidence type="ECO:0000256" key="1">
    <source>
        <dbReference type="SAM" id="Phobius"/>
    </source>
</evidence>
<reference evidence="2 3" key="1">
    <citation type="submission" date="2016-10" db="EMBL/GenBank/DDBJ databases">
        <authorList>
            <person name="de Groot N.N."/>
        </authorList>
    </citation>
    <scope>NUCLEOTIDE SEQUENCE [LARGE SCALE GENOMIC DNA]</scope>
    <source>
        <strain evidence="2 3">DSM 1736</strain>
    </source>
</reference>
<dbReference type="Proteomes" id="UP000214880">
    <property type="component" value="Unassembled WGS sequence"/>
</dbReference>
<dbReference type="AlphaFoldDB" id="A0A1G9ZPK7"/>
<keyword evidence="1" id="KW-0472">Membrane</keyword>
<dbReference type="STRING" id="146817.SAMN04488502_11522"/>
<keyword evidence="1" id="KW-1133">Transmembrane helix</keyword>
<organism evidence="2 3">
    <name type="scientific">Dendrosporobacter quercicolus</name>
    <dbReference type="NCBI Taxonomy" id="146817"/>
    <lineage>
        <taxon>Bacteria</taxon>
        <taxon>Bacillati</taxon>
        <taxon>Bacillota</taxon>
        <taxon>Negativicutes</taxon>
        <taxon>Selenomonadales</taxon>
        <taxon>Sporomusaceae</taxon>
        <taxon>Dendrosporobacter</taxon>
    </lineage>
</organism>
<protein>
    <submittedName>
        <fullName evidence="2">Uncharacterized protein</fullName>
    </submittedName>
</protein>
<proteinExistence type="predicted"/>
<evidence type="ECO:0000313" key="3">
    <source>
        <dbReference type="Proteomes" id="UP000214880"/>
    </source>
</evidence>
<keyword evidence="3" id="KW-1185">Reference proteome</keyword>
<gene>
    <name evidence="2" type="ORF">SAMN04488502_11522</name>
</gene>